<dbReference type="OrthoDB" id="3176171at2759"/>
<dbReference type="EMBL" id="KV440979">
    <property type="protein sequence ID" value="OAD74488.1"/>
    <property type="molecule type" value="Genomic_DNA"/>
</dbReference>
<dbReference type="Proteomes" id="UP000077315">
    <property type="component" value="Unassembled WGS sequence"/>
</dbReference>
<accession>A0A162NI61</accession>
<dbReference type="STRING" id="763407.A0A162NI61"/>
<protein>
    <submittedName>
        <fullName evidence="1">Uncharacterized protein</fullName>
    </submittedName>
</protein>
<dbReference type="InParanoid" id="A0A162NI61"/>
<proteinExistence type="predicted"/>
<dbReference type="RefSeq" id="XP_018292528.1">
    <property type="nucleotide sequence ID" value="XM_018435742.1"/>
</dbReference>
<organism evidence="1 2">
    <name type="scientific">Phycomyces blakesleeanus (strain ATCC 8743b / DSM 1359 / FGSC 10004 / NBRC 33097 / NRRL 1555)</name>
    <dbReference type="NCBI Taxonomy" id="763407"/>
    <lineage>
        <taxon>Eukaryota</taxon>
        <taxon>Fungi</taxon>
        <taxon>Fungi incertae sedis</taxon>
        <taxon>Mucoromycota</taxon>
        <taxon>Mucoromycotina</taxon>
        <taxon>Mucoromycetes</taxon>
        <taxon>Mucorales</taxon>
        <taxon>Phycomycetaceae</taxon>
        <taxon>Phycomyces</taxon>
    </lineage>
</organism>
<gene>
    <name evidence="1" type="ORF">PHYBLDRAFT_167895</name>
</gene>
<keyword evidence="2" id="KW-1185">Reference proteome</keyword>
<evidence type="ECO:0000313" key="1">
    <source>
        <dbReference type="EMBL" id="OAD74488.1"/>
    </source>
</evidence>
<name>A0A162NI61_PHYB8</name>
<dbReference type="AlphaFoldDB" id="A0A162NI61"/>
<sequence>MYLVEKNKSLKEEVALAERKLIAHNERIESLEPILQCGQQKLTACNERIKYLEMLLIDSREKLFTQKQTFQGQLRVVRERLEQGQRQRVETTLLINSGRIAKPLRGRGNVVES</sequence>
<evidence type="ECO:0000313" key="2">
    <source>
        <dbReference type="Proteomes" id="UP000077315"/>
    </source>
</evidence>
<dbReference type="VEuPathDB" id="FungiDB:PHYBLDRAFT_167895"/>
<dbReference type="GeneID" id="28996648"/>
<reference evidence="2" key="1">
    <citation type="submission" date="2015-06" db="EMBL/GenBank/DDBJ databases">
        <title>Expansion of signal transduction pathways in fungi by whole-genome duplication.</title>
        <authorList>
            <consortium name="DOE Joint Genome Institute"/>
            <person name="Corrochano L.M."/>
            <person name="Kuo A."/>
            <person name="Marcet-Houben M."/>
            <person name="Polaino S."/>
            <person name="Salamov A."/>
            <person name="Villalobos J.M."/>
            <person name="Alvarez M.I."/>
            <person name="Avalos J."/>
            <person name="Benito E.P."/>
            <person name="Benoit I."/>
            <person name="Burger G."/>
            <person name="Camino L.P."/>
            <person name="Canovas D."/>
            <person name="Cerda-Olmedo E."/>
            <person name="Cheng J.-F."/>
            <person name="Dominguez A."/>
            <person name="Elias M."/>
            <person name="Eslava A.P."/>
            <person name="Glaser F."/>
            <person name="Grimwood J."/>
            <person name="Gutierrez G."/>
            <person name="Heitman J."/>
            <person name="Henrissat B."/>
            <person name="Iturriaga E.A."/>
            <person name="Lang B.F."/>
            <person name="Lavin J.L."/>
            <person name="Lee S."/>
            <person name="Li W."/>
            <person name="Lindquist E."/>
            <person name="Lopez-Garcia S."/>
            <person name="Luque E.M."/>
            <person name="Marcos A.T."/>
            <person name="Martin J."/>
            <person name="McCluskey K."/>
            <person name="Medina H.R."/>
            <person name="Miralles-Duran A."/>
            <person name="Miyazaki A."/>
            <person name="Munoz-Torres E."/>
            <person name="Oguiza J.A."/>
            <person name="Ohm R."/>
            <person name="Olmedo M."/>
            <person name="Orejas M."/>
            <person name="Ortiz-Castellanos L."/>
            <person name="Pisabarro A.G."/>
            <person name="Rodriguez-Romero J."/>
            <person name="Ruiz-Herrera J."/>
            <person name="Ruiz-Vazquez R."/>
            <person name="Sanz C."/>
            <person name="Schackwitz W."/>
            <person name="Schmutz J."/>
            <person name="Shahriari M."/>
            <person name="Shelest E."/>
            <person name="Silva-Franco F."/>
            <person name="Soanes D."/>
            <person name="Syed K."/>
            <person name="Tagua V.G."/>
            <person name="Talbot N.J."/>
            <person name="Thon M."/>
            <person name="De vries R.P."/>
            <person name="Wiebenga A."/>
            <person name="Yadav J.S."/>
            <person name="Braun E.L."/>
            <person name="Baker S."/>
            <person name="Garre V."/>
            <person name="Horwitz B."/>
            <person name="Torres-Martinez S."/>
            <person name="Idnurm A."/>
            <person name="Herrera-Estrella A."/>
            <person name="Gabaldon T."/>
            <person name="Grigoriev I.V."/>
        </authorList>
    </citation>
    <scope>NUCLEOTIDE SEQUENCE [LARGE SCALE GENOMIC DNA]</scope>
    <source>
        <strain evidence="2">NRRL 1555(-)</strain>
    </source>
</reference>